<dbReference type="PIRSF" id="PIRSF002158">
    <property type="entry name" value="Ribosomal_L2"/>
    <property type="match status" value="1"/>
</dbReference>
<organism evidence="10">
    <name type="scientific">Ignisphaera aggregans</name>
    <dbReference type="NCBI Taxonomy" id="334771"/>
    <lineage>
        <taxon>Archaea</taxon>
        <taxon>Thermoproteota</taxon>
        <taxon>Thermoprotei</taxon>
        <taxon>Desulfurococcales</taxon>
        <taxon>Desulfurococcaceae</taxon>
        <taxon>Ignisphaera</taxon>
    </lineage>
</organism>
<dbReference type="GO" id="GO:0002181">
    <property type="term" value="P:cytoplasmic translation"/>
    <property type="evidence" value="ECO:0007669"/>
    <property type="project" value="TreeGrafter"/>
</dbReference>
<dbReference type="InterPro" id="IPR022666">
    <property type="entry name" value="Ribosomal_uL2_RNA-bd_dom"/>
</dbReference>
<dbReference type="GO" id="GO:0022625">
    <property type="term" value="C:cytosolic large ribosomal subunit"/>
    <property type="evidence" value="ECO:0007669"/>
    <property type="project" value="TreeGrafter"/>
</dbReference>
<dbReference type="InterPro" id="IPR022671">
    <property type="entry name" value="Ribosomal_uL2_CS"/>
</dbReference>
<name>A0A7J3YU94_9CREN</name>
<accession>A0A7J3YU94</accession>
<gene>
    <name evidence="6" type="primary">rpl2</name>
    <name evidence="10" type="ORF">ENM70_01400</name>
</gene>
<evidence type="ECO:0000256" key="1">
    <source>
        <dbReference type="ARBA" id="ARBA00005636"/>
    </source>
</evidence>
<dbReference type="FunFam" id="4.10.950.10:FF:000002">
    <property type="entry name" value="60S ribosomal protein L2"/>
    <property type="match status" value="1"/>
</dbReference>
<reference evidence="10" key="1">
    <citation type="journal article" date="2020" name="mSystems">
        <title>Genome- and Community-Level Interaction Insights into Carbon Utilization and Element Cycling Functions of Hydrothermarchaeota in Hydrothermal Sediment.</title>
        <authorList>
            <person name="Zhou Z."/>
            <person name="Liu Y."/>
            <person name="Xu W."/>
            <person name="Pan J."/>
            <person name="Luo Z.H."/>
            <person name="Li M."/>
        </authorList>
    </citation>
    <scope>NUCLEOTIDE SEQUENCE [LARGE SCALE GENOMIC DNA]</scope>
    <source>
        <strain evidence="10">SpSt-1109</strain>
    </source>
</reference>
<feature type="compositionally biased region" description="Polar residues" evidence="7">
    <location>
        <begin position="207"/>
        <end position="217"/>
    </location>
</feature>
<comment type="subunit">
    <text evidence="6">Part of the 50S ribosomal subunit. Forms a bridge to the 30S subunit in the 70S ribosome.</text>
</comment>
<dbReference type="InterPro" id="IPR002171">
    <property type="entry name" value="Ribosomal_uL2"/>
</dbReference>
<comment type="function">
    <text evidence="6">One of the primary rRNA binding proteins. Required for association of the 30S and 50S subunits to form the 70S ribosome, for tRNA binding and peptide bond formation. It has been suggested to have peptidyltransferase activity; this is somewhat controversial. Makes several contacts with the 16S rRNA in the 70S ribosome.</text>
</comment>
<feature type="region of interest" description="Disordered" evidence="7">
    <location>
        <begin position="197"/>
        <end position="241"/>
    </location>
</feature>
<keyword evidence="5 6" id="KW-0687">Ribonucleoprotein</keyword>
<dbReference type="InterPro" id="IPR008991">
    <property type="entry name" value="Translation_prot_SH3-like_sf"/>
</dbReference>
<dbReference type="PANTHER" id="PTHR13691:SF16">
    <property type="entry name" value="LARGE RIBOSOMAL SUBUNIT PROTEIN UL2"/>
    <property type="match status" value="1"/>
</dbReference>
<dbReference type="NCBIfam" id="NF007180">
    <property type="entry name" value="PRK09612.1"/>
    <property type="match status" value="1"/>
</dbReference>
<keyword evidence="4 6" id="KW-0689">Ribosomal protein</keyword>
<sequence>MGKRILVQRMGRGTSTFRSPRHLRIASVKYPNIAIDNLLKGVVVDILHDPGRGSPIALIKLENGTEFYNVAVEGLKVGQVIEIGSNAGASIGNILPLRSIPEGTKICNIELRPYDGGKLVRTGGSYAILTGKTSTHAIITLPSGKQKSVLLDARATIGVVAGGGRIEKPLLKAGNAYYKWKVKARKWPRVRGVAMNAVDHPHGGGSHQSESKPTTVSRRAPPGRKVGHIAARRTGRKKGAH</sequence>
<evidence type="ECO:0000259" key="8">
    <source>
        <dbReference type="SMART" id="SM01382"/>
    </source>
</evidence>
<comment type="similarity">
    <text evidence="1 6">Belongs to the universal ribosomal protein uL2 family.</text>
</comment>
<evidence type="ECO:0000256" key="5">
    <source>
        <dbReference type="ARBA" id="ARBA00023274"/>
    </source>
</evidence>
<dbReference type="SUPFAM" id="SSF50104">
    <property type="entry name" value="Translation proteins SH3-like domain"/>
    <property type="match status" value="1"/>
</dbReference>
<proteinExistence type="inferred from homology"/>
<dbReference type="InterPro" id="IPR014722">
    <property type="entry name" value="Rib_uL2_dom2"/>
</dbReference>
<dbReference type="Pfam" id="PF03947">
    <property type="entry name" value="Ribosomal_L2_C"/>
    <property type="match status" value="1"/>
</dbReference>
<feature type="compositionally biased region" description="Basic residues" evidence="7">
    <location>
        <begin position="221"/>
        <end position="241"/>
    </location>
</feature>
<dbReference type="Gene3D" id="4.10.950.10">
    <property type="entry name" value="Ribosomal protein L2, domain 3"/>
    <property type="match status" value="1"/>
</dbReference>
<dbReference type="SUPFAM" id="SSF50249">
    <property type="entry name" value="Nucleic acid-binding proteins"/>
    <property type="match status" value="1"/>
</dbReference>
<feature type="domain" description="Large ribosomal subunit protein uL2 C-terminal" evidence="8">
    <location>
        <begin position="89"/>
        <end position="222"/>
    </location>
</feature>
<evidence type="ECO:0000259" key="9">
    <source>
        <dbReference type="SMART" id="SM01383"/>
    </source>
</evidence>
<feature type="domain" description="Large ribosomal subunit protein uL2 RNA-binding" evidence="9">
    <location>
        <begin position="11"/>
        <end position="83"/>
    </location>
</feature>
<dbReference type="InterPro" id="IPR022669">
    <property type="entry name" value="Ribosomal_uL2_C"/>
</dbReference>
<dbReference type="Gene3D" id="2.30.30.30">
    <property type="match status" value="1"/>
</dbReference>
<dbReference type="PROSITE" id="PS00467">
    <property type="entry name" value="RIBOSOMAL_L2"/>
    <property type="match status" value="1"/>
</dbReference>
<comment type="caution">
    <text evidence="10">The sequence shown here is derived from an EMBL/GenBank/DDBJ whole genome shotgun (WGS) entry which is preliminary data.</text>
</comment>
<dbReference type="GO" id="GO:0003735">
    <property type="term" value="F:structural constituent of ribosome"/>
    <property type="evidence" value="ECO:0007669"/>
    <property type="project" value="InterPro"/>
</dbReference>
<dbReference type="InterPro" id="IPR012340">
    <property type="entry name" value="NA-bd_OB-fold"/>
</dbReference>
<dbReference type="SMART" id="SM01382">
    <property type="entry name" value="Ribosomal_L2_C"/>
    <property type="match status" value="1"/>
</dbReference>
<dbReference type="AlphaFoldDB" id="A0A7J3YU94"/>
<evidence type="ECO:0000256" key="2">
    <source>
        <dbReference type="ARBA" id="ARBA00022730"/>
    </source>
</evidence>
<evidence type="ECO:0000256" key="3">
    <source>
        <dbReference type="ARBA" id="ARBA00022884"/>
    </source>
</evidence>
<dbReference type="Gene3D" id="2.40.50.140">
    <property type="entry name" value="Nucleic acid-binding proteins"/>
    <property type="match status" value="1"/>
</dbReference>
<evidence type="ECO:0000313" key="10">
    <source>
        <dbReference type="EMBL" id="HHP92270.1"/>
    </source>
</evidence>
<dbReference type="HAMAP" id="MF_01320_A">
    <property type="entry name" value="Ribosomal_uL2_A"/>
    <property type="match status" value="1"/>
</dbReference>
<dbReference type="GO" id="GO:0019843">
    <property type="term" value="F:rRNA binding"/>
    <property type="evidence" value="ECO:0007669"/>
    <property type="project" value="UniProtKB-UniRule"/>
</dbReference>
<evidence type="ECO:0000256" key="7">
    <source>
        <dbReference type="SAM" id="MobiDB-lite"/>
    </source>
</evidence>
<dbReference type="Pfam" id="PF00181">
    <property type="entry name" value="Ribosomal_L2_N"/>
    <property type="match status" value="1"/>
</dbReference>
<protein>
    <recommendedName>
        <fullName evidence="6">Large ribosomal subunit protein uL2</fullName>
    </recommendedName>
</protein>
<dbReference type="InterPro" id="IPR023672">
    <property type="entry name" value="Ribosomal_uL2_arc_euk"/>
</dbReference>
<dbReference type="EMBL" id="DRYU01000034">
    <property type="protein sequence ID" value="HHP92270.1"/>
    <property type="molecule type" value="Genomic_DNA"/>
</dbReference>
<dbReference type="SMART" id="SM01383">
    <property type="entry name" value="Ribosomal_L2"/>
    <property type="match status" value="1"/>
</dbReference>
<evidence type="ECO:0000256" key="6">
    <source>
        <dbReference type="HAMAP-Rule" id="MF_01320"/>
    </source>
</evidence>
<dbReference type="PANTHER" id="PTHR13691">
    <property type="entry name" value="RIBOSOMAL PROTEIN L2"/>
    <property type="match status" value="1"/>
</dbReference>
<dbReference type="InterPro" id="IPR014726">
    <property type="entry name" value="Ribosomal_uL2_dom3"/>
</dbReference>
<evidence type="ECO:0000256" key="4">
    <source>
        <dbReference type="ARBA" id="ARBA00022980"/>
    </source>
</evidence>
<keyword evidence="2 6" id="KW-0699">rRNA-binding</keyword>
<keyword evidence="3 6" id="KW-0694">RNA-binding</keyword>